<dbReference type="RefSeq" id="WP_140008790.1">
    <property type="nucleotide sequence ID" value="NZ_JBHMDG010000001.1"/>
</dbReference>
<dbReference type="EMBL" id="JBHMDG010000001">
    <property type="protein sequence ID" value="MFB9311458.1"/>
    <property type="molecule type" value="Genomic_DNA"/>
</dbReference>
<sequence>MRWWWRVLGWIVVAMLALLIGASIGAANYYCPDDAADCDLGILWVYGGAIYGLLVAAVLALVVEMTLLARWLIRRRRPAPTGQGVST</sequence>
<comment type="caution">
    <text evidence="2">The sequence shown here is derived from an EMBL/GenBank/DDBJ whole genome shotgun (WGS) entry which is preliminary data.</text>
</comment>
<evidence type="ECO:0000256" key="1">
    <source>
        <dbReference type="SAM" id="Phobius"/>
    </source>
</evidence>
<keyword evidence="3" id="KW-1185">Reference proteome</keyword>
<accession>A0ABV5K5X2</accession>
<protein>
    <submittedName>
        <fullName evidence="2">Uncharacterized protein</fullName>
    </submittedName>
</protein>
<feature type="transmembrane region" description="Helical" evidence="1">
    <location>
        <begin position="43"/>
        <end position="68"/>
    </location>
</feature>
<evidence type="ECO:0000313" key="2">
    <source>
        <dbReference type="EMBL" id="MFB9311458.1"/>
    </source>
</evidence>
<gene>
    <name evidence="2" type="ORF">ACFFRI_00255</name>
</gene>
<organism evidence="2 3">
    <name type="scientific">Nocardioides plantarum</name>
    <dbReference type="NCBI Taxonomy" id="29299"/>
    <lineage>
        <taxon>Bacteria</taxon>
        <taxon>Bacillati</taxon>
        <taxon>Actinomycetota</taxon>
        <taxon>Actinomycetes</taxon>
        <taxon>Propionibacteriales</taxon>
        <taxon>Nocardioidaceae</taxon>
        <taxon>Nocardioides</taxon>
    </lineage>
</organism>
<keyword evidence="1" id="KW-1133">Transmembrane helix</keyword>
<evidence type="ECO:0000313" key="3">
    <source>
        <dbReference type="Proteomes" id="UP001589750"/>
    </source>
</evidence>
<name>A0ABV5K5X2_9ACTN</name>
<proteinExistence type="predicted"/>
<keyword evidence="1" id="KW-0472">Membrane</keyword>
<dbReference type="Proteomes" id="UP001589750">
    <property type="component" value="Unassembled WGS sequence"/>
</dbReference>
<reference evidence="2 3" key="1">
    <citation type="submission" date="2024-09" db="EMBL/GenBank/DDBJ databases">
        <authorList>
            <person name="Sun Q."/>
            <person name="Mori K."/>
        </authorList>
    </citation>
    <scope>NUCLEOTIDE SEQUENCE [LARGE SCALE GENOMIC DNA]</scope>
    <source>
        <strain evidence="2 3">JCM 9626</strain>
    </source>
</reference>
<keyword evidence="1" id="KW-0812">Transmembrane</keyword>